<evidence type="ECO:0000313" key="2">
    <source>
        <dbReference type="Proteomes" id="UP000663836"/>
    </source>
</evidence>
<evidence type="ECO:0000313" key="1">
    <source>
        <dbReference type="EMBL" id="CAF4185858.1"/>
    </source>
</evidence>
<dbReference type="AlphaFoldDB" id="A0A820AB21"/>
<gene>
    <name evidence="1" type="ORF">JBS370_LOCUS35760</name>
</gene>
<dbReference type="Proteomes" id="UP000663836">
    <property type="component" value="Unassembled WGS sequence"/>
</dbReference>
<protein>
    <recommendedName>
        <fullName evidence="3">SWIM-type domain-containing protein</fullName>
    </recommendedName>
</protein>
<comment type="caution">
    <text evidence="1">The sequence shown here is derived from an EMBL/GenBank/DDBJ whole genome shotgun (WGS) entry which is preliminary data.</text>
</comment>
<evidence type="ECO:0008006" key="3">
    <source>
        <dbReference type="Google" id="ProtNLM"/>
    </source>
</evidence>
<name>A0A820AB21_9BILA</name>
<reference evidence="1" key="1">
    <citation type="submission" date="2021-02" db="EMBL/GenBank/DDBJ databases">
        <authorList>
            <person name="Nowell W R."/>
        </authorList>
    </citation>
    <scope>NUCLEOTIDE SEQUENCE</scope>
</reference>
<dbReference type="EMBL" id="CAJOBD010012931">
    <property type="protein sequence ID" value="CAF4185858.1"/>
    <property type="molecule type" value="Genomic_DNA"/>
</dbReference>
<accession>A0A820AB21</accession>
<proteinExistence type="predicted"/>
<feature type="non-terminal residue" evidence="1">
    <location>
        <position position="1"/>
    </location>
</feature>
<organism evidence="1 2">
    <name type="scientific">Rotaria sordida</name>
    <dbReference type="NCBI Taxonomy" id="392033"/>
    <lineage>
        <taxon>Eukaryota</taxon>
        <taxon>Metazoa</taxon>
        <taxon>Spiralia</taxon>
        <taxon>Gnathifera</taxon>
        <taxon>Rotifera</taxon>
        <taxon>Eurotatoria</taxon>
        <taxon>Bdelloidea</taxon>
        <taxon>Philodinida</taxon>
        <taxon>Philodinidae</taxon>
        <taxon>Rotaria</taxon>
    </lineage>
</organism>
<sequence length="203" mass="23532">FDIDFTWCIRHLSQDKIMSSFHHQRAHHQQKKLSDKLFLKTKTWKKMEGESTALGFPLLSKDDIKGITMGIFQIKQASSYANEHIDEAGHYEVWLSTEKKNLLLASIQSKNSNRKQYYAIIQYDSTTVKEWCCQCPNGNRTIGCCSHICSIIWYLGLARHNKTPSRQFSNNYMNFLKDATLMLSSDDEETDDDDVVYELADSE</sequence>